<dbReference type="SUPFAM" id="SSF161111">
    <property type="entry name" value="Cation efflux protein transmembrane domain-like"/>
    <property type="match status" value="1"/>
</dbReference>
<dbReference type="Proteomes" id="UP000605099">
    <property type="component" value="Unassembled WGS sequence"/>
</dbReference>
<accession>A0ABQ2JE18</accession>
<sequence length="214" mass="22176">MVDSNQSGGCGCTGDSNRAEHDPAYRRALWIVVLLNLGFGACEIVGGFIADSQALKADALDFLGDGTITFVGLIALGWAAAVRARIALVQGIFLMTLGLGVIGVAFWRALTAVAPDADLMGGIGIIALVINGASAFVLSRFREGDANVRAVWLFSRNDALANVAVIAAAGLVALTNSAWPDLTVAAVIAALFLHSAFEILRSARAELHQLALAS</sequence>
<dbReference type="InterPro" id="IPR050681">
    <property type="entry name" value="CDF/SLC30A"/>
</dbReference>
<dbReference type="RefSeq" id="WP_188818789.1">
    <property type="nucleotide sequence ID" value="NZ_BMLK01000005.1"/>
</dbReference>
<reference evidence="9" key="1">
    <citation type="journal article" date="2019" name="Int. J. Syst. Evol. Microbiol.">
        <title>The Global Catalogue of Microorganisms (GCM) 10K type strain sequencing project: providing services to taxonomists for standard genome sequencing and annotation.</title>
        <authorList>
            <consortium name="The Broad Institute Genomics Platform"/>
            <consortium name="The Broad Institute Genome Sequencing Center for Infectious Disease"/>
            <person name="Wu L."/>
            <person name="Ma J."/>
        </authorList>
    </citation>
    <scope>NUCLEOTIDE SEQUENCE [LARGE SCALE GENOMIC DNA]</scope>
    <source>
        <strain evidence="9">CGMCC 1.6784</strain>
    </source>
</reference>
<proteinExistence type="predicted"/>
<keyword evidence="4 6" id="KW-1133">Transmembrane helix</keyword>
<name>A0ABQ2JE18_9SPHN</name>
<comment type="subcellular location">
    <subcellularLocation>
        <location evidence="1">Membrane</location>
        <topology evidence="1">Multi-pass membrane protein</topology>
    </subcellularLocation>
</comment>
<dbReference type="PANTHER" id="PTHR11562">
    <property type="entry name" value="CATION EFFLUX PROTEIN/ ZINC TRANSPORTER"/>
    <property type="match status" value="1"/>
</dbReference>
<gene>
    <name evidence="8" type="ORF">GCM10011349_11930</name>
</gene>
<keyword evidence="3" id="KW-0862">Zinc</keyword>
<evidence type="ECO:0000256" key="4">
    <source>
        <dbReference type="ARBA" id="ARBA00022989"/>
    </source>
</evidence>
<feature type="transmembrane region" description="Helical" evidence="6">
    <location>
        <begin position="62"/>
        <end position="81"/>
    </location>
</feature>
<protein>
    <recommendedName>
        <fullName evidence="7">Cation efflux protein transmembrane domain-containing protein</fullName>
    </recommendedName>
</protein>
<evidence type="ECO:0000256" key="3">
    <source>
        <dbReference type="ARBA" id="ARBA00022906"/>
    </source>
</evidence>
<dbReference type="Gene3D" id="1.20.1510.10">
    <property type="entry name" value="Cation efflux protein transmembrane domain"/>
    <property type="match status" value="1"/>
</dbReference>
<feature type="transmembrane region" description="Helical" evidence="6">
    <location>
        <begin position="88"/>
        <end position="107"/>
    </location>
</feature>
<dbReference type="InterPro" id="IPR027469">
    <property type="entry name" value="Cation_efflux_TMD_sf"/>
</dbReference>
<keyword evidence="3" id="KW-0813">Transport</keyword>
<evidence type="ECO:0000256" key="1">
    <source>
        <dbReference type="ARBA" id="ARBA00004141"/>
    </source>
</evidence>
<keyword evidence="3" id="KW-0864">Zinc transport</keyword>
<evidence type="ECO:0000256" key="5">
    <source>
        <dbReference type="ARBA" id="ARBA00023136"/>
    </source>
</evidence>
<organism evidence="8 9">
    <name type="scientific">Novosphingobium indicum</name>
    <dbReference type="NCBI Taxonomy" id="462949"/>
    <lineage>
        <taxon>Bacteria</taxon>
        <taxon>Pseudomonadati</taxon>
        <taxon>Pseudomonadota</taxon>
        <taxon>Alphaproteobacteria</taxon>
        <taxon>Sphingomonadales</taxon>
        <taxon>Sphingomonadaceae</taxon>
        <taxon>Novosphingobium</taxon>
    </lineage>
</organism>
<keyword evidence="2 6" id="KW-0812">Transmembrane</keyword>
<feature type="transmembrane region" description="Helical" evidence="6">
    <location>
        <begin position="182"/>
        <end position="200"/>
    </location>
</feature>
<evidence type="ECO:0000259" key="7">
    <source>
        <dbReference type="Pfam" id="PF01545"/>
    </source>
</evidence>
<keyword evidence="3" id="KW-0406">Ion transport</keyword>
<dbReference type="InterPro" id="IPR058533">
    <property type="entry name" value="Cation_efflux_TM"/>
</dbReference>
<feature type="transmembrane region" description="Helical" evidence="6">
    <location>
        <begin position="159"/>
        <end position="176"/>
    </location>
</feature>
<evidence type="ECO:0000313" key="9">
    <source>
        <dbReference type="Proteomes" id="UP000605099"/>
    </source>
</evidence>
<feature type="transmembrane region" description="Helical" evidence="6">
    <location>
        <begin position="28"/>
        <end position="50"/>
    </location>
</feature>
<dbReference type="PANTHER" id="PTHR11562:SF17">
    <property type="entry name" value="RE54080P-RELATED"/>
    <property type="match status" value="1"/>
</dbReference>
<comment type="caution">
    <text evidence="8">The sequence shown here is derived from an EMBL/GenBank/DDBJ whole genome shotgun (WGS) entry which is preliminary data.</text>
</comment>
<dbReference type="Pfam" id="PF01545">
    <property type="entry name" value="Cation_efflux"/>
    <property type="match status" value="1"/>
</dbReference>
<evidence type="ECO:0000313" key="8">
    <source>
        <dbReference type="EMBL" id="GGN45644.1"/>
    </source>
</evidence>
<feature type="domain" description="Cation efflux protein transmembrane" evidence="7">
    <location>
        <begin position="29"/>
        <end position="207"/>
    </location>
</feature>
<dbReference type="EMBL" id="BMLK01000005">
    <property type="protein sequence ID" value="GGN45644.1"/>
    <property type="molecule type" value="Genomic_DNA"/>
</dbReference>
<evidence type="ECO:0000256" key="6">
    <source>
        <dbReference type="SAM" id="Phobius"/>
    </source>
</evidence>
<keyword evidence="9" id="KW-1185">Reference proteome</keyword>
<keyword evidence="5 6" id="KW-0472">Membrane</keyword>
<evidence type="ECO:0000256" key="2">
    <source>
        <dbReference type="ARBA" id="ARBA00022692"/>
    </source>
</evidence>
<feature type="transmembrane region" description="Helical" evidence="6">
    <location>
        <begin position="119"/>
        <end position="138"/>
    </location>
</feature>